<evidence type="ECO:0000313" key="2">
    <source>
        <dbReference type="Proteomes" id="UP001189624"/>
    </source>
</evidence>
<sequence>MERSYGFNLLQLCKAFVMFYKAEDENSQWTNNCLTDLTLGIAIYTSLFLMHTNSLFP</sequence>
<keyword evidence="2" id="KW-1185">Reference proteome</keyword>
<dbReference type="EMBL" id="OY731400">
    <property type="protein sequence ID" value="CAJ1944947.1"/>
    <property type="molecule type" value="Genomic_DNA"/>
</dbReference>
<protein>
    <submittedName>
        <fullName evidence="1">Uncharacterized protein</fullName>
    </submittedName>
</protein>
<dbReference type="AlphaFoldDB" id="A0AA86SEP5"/>
<organism evidence="1 2">
    <name type="scientific">Sphenostylis stenocarpa</name>
    <dbReference type="NCBI Taxonomy" id="92480"/>
    <lineage>
        <taxon>Eukaryota</taxon>
        <taxon>Viridiplantae</taxon>
        <taxon>Streptophyta</taxon>
        <taxon>Embryophyta</taxon>
        <taxon>Tracheophyta</taxon>
        <taxon>Spermatophyta</taxon>
        <taxon>Magnoliopsida</taxon>
        <taxon>eudicotyledons</taxon>
        <taxon>Gunneridae</taxon>
        <taxon>Pentapetalae</taxon>
        <taxon>rosids</taxon>
        <taxon>fabids</taxon>
        <taxon>Fabales</taxon>
        <taxon>Fabaceae</taxon>
        <taxon>Papilionoideae</taxon>
        <taxon>50 kb inversion clade</taxon>
        <taxon>NPAAA clade</taxon>
        <taxon>indigoferoid/millettioid clade</taxon>
        <taxon>Phaseoleae</taxon>
        <taxon>Sphenostylis</taxon>
    </lineage>
</organism>
<proteinExistence type="predicted"/>
<reference evidence="1" key="1">
    <citation type="submission" date="2023-10" db="EMBL/GenBank/DDBJ databases">
        <authorList>
            <person name="Domelevo Entfellner J.-B."/>
        </authorList>
    </citation>
    <scope>NUCLEOTIDE SEQUENCE</scope>
</reference>
<name>A0AA86SEP5_9FABA</name>
<accession>A0AA86SEP5</accession>
<dbReference type="Proteomes" id="UP001189624">
    <property type="component" value="Chromosome 3"/>
</dbReference>
<evidence type="ECO:0000313" key="1">
    <source>
        <dbReference type="EMBL" id="CAJ1944947.1"/>
    </source>
</evidence>
<dbReference type="Gramene" id="rna-AYBTSS11_LOCUS12196">
    <property type="protein sequence ID" value="CAJ1944947.1"/>
    <property type="gene ID" value="gene-AYBTSS11_LOCUS12196"/>
</dbReference>
<gene>
    <name evidence="1" type="ORF">AYBTSS11_LOCUS12196</name>
</gene>